<sequence>MSSAEKNASGGSWEEDGAQPPLVVSISFTGKSDGPRRSVPVMVAAIVPLVLPLYRIFVPLALRRRRQIVKGFIHPLRLLVAASVEEFNQDVYEFRHGEWP</sequence>
<reference evidence="1 2" key="1">
    <citation type="journal article" date="2022" name="Hortic Res">
        <title>A haplotype resolved chromosomal level avocado genome allows analysis of novel avocado genes.</title>
        <authorList>
            <person name="Nath O."/>
            <person name="Fletcher S.J."/>
            <person name="Hayward A."/>
            <person name="Shaw L.M."/>
            <person name="Masouleh A.K."/>
            <person name="Furtado A."/>
            <person name="Henry R.J."/>
            <person name="Mitter N."/>
        </authorList>
    </citation>
    <scope>NUCLEOTIDE SEQUENCE [LARGE SCALE GENOMIC DNA]</scope>
    <source>
        <strain evidence="2">cv. Hass</strain>
    </source>
</reference>
<keyword evidence="2" id="KW-1185">Reference proteome</keyword>
<evidence type="ECO:0000313" key="2">
    <source>
        <dbReference type="Proteomes" id="UP001234297"/>
    </source>
</evidence>
<accession>A0ACC2M7H4</accession>
<dbReference type="EMBL" id="CM056813">
    <property type="protein sequence ID" value="KAJ8641264.1"/>
    <property type="molecule type" value="Genomic_DNA"/>
</dbReference>
<proteinExistence type="predicted"/>
<comment type="caution">
    <text evidence="1">The sequence shown here is derived from an EMBL/GenBank/DDBJ whole genome shotgun (WGS) entry which is preliminary data.</text>
</comment>
<organism evidence="1 2">
    <name type="scientific">Persea americana</name>
    <name type="common">Avocado</name>
    <dbReference type="NCBI Taxonomy" id="3435"/>
    <lineage>
        <taxon>Eukaryota</taxon>
        <taxon>Viridiplantae</taxon>
        <taxon>Streptophyta</taxon>
        <taxon>Embryophyta</taxon>
        <taxon>Tracheophyta</taxon>
        <taxon>Spermatophyta</taxon>
        <taxon>Magnoliopsida</taxon>
        <taxon>Magnoliidae</taxon>
        <taxon>Laurales</taxon>
        <taxon>Lauraceae</taxon>
        <taxon>Persea</taxon>
    </lineage>
</organism>
<dbReference type="Proteomes" id="UP001234297">
    <property type="component" value="Chromosome 5"/>
</dbReference>
<gene>
    <name evidence="1" type="ORF">MRB53_017958</name>
</gene>
<name>A0ACC2M7H4_PERAE</name>
<protein>
    <submittedName>
        <fullName evidence="1">Uncharacterized protein</fullName>
    </submittedName>
</protein>
<evidence type="ECO:0000313" key="1">
    <source>
        <dbReference type="EMBL" id="KAJ8641264.1"/>
    </source>
</evidence>